<evidence type="ECO:0000256" key="4">
    <source>
        <dbReference type="SAM" id="SignalP"/>
    </source>
</evidence>
<dbReference type="Pfam" id="PF04650">
    <property type="entry name" value="YSIRK_signal"/>
    <property type="match status" value="1"/>
</dbReference>
<feature type="domain" description="DUF1542" evidence="6">
    <location>
        <begin position="1640"/>
        <end position="1714"/>
    </location>
</feature>
<evidence type="ECO:0000256" key="3">
    <source>
        <dbReference type="SAM" id="MobiDB-lite"/>
    </source>
</evidence>
<feature type="domain" description="DUF1542" evidence="6">
    <location>
        <begin position="1254"/>
        <end position="1329"/>
    </location>
</feature>
<evidence type="ECO:0000259" key="5">
    <source>
        <dbReference type="Pfam" id="PF04650"/>
    </source>
</evidence>
<feature type="region of interest" description="Disordered" evidence="3">
    <location>
        <begin position="180"/>
        <end position="214"/>
    </location>
</feature>
<feature type="domain" description="DUF1542" evidence="6">
    <location>
        <begin position="792"/>
        <end position="866"/>
    </location>
</feature>
<feature type="compositionally biased region" description="Low complexity" evidence="3">
    <location>
        <begin position="198"/>
        <end position="207"/>
    </location>
</feature>
<evidence type="ECO:0000313" key="7">
    <source>
        <dbReference type="EMBL" id="EHJ07711.1"/>
    </source>
</evidence>
<protein>
    <submittedName>
        <fullName evidence="7">Uncharacterized protein</fullName>
    </submittedName>
</protein>
<accession>G5JJE2</accession>
<keyword evidence="2" id="KW-0175">Coiled coil</keyword>
<feature type="coiled-coil region" evidence="2">
    <location>
        <begin position="1417"/>
        <end position="1462"/>
    </location>
</feature>
<feature type="coiled-coil region" evidence="2">
    <location>
        <begin position="1281"/>
        <end position="1308"/>
    </location>
</feature>
<feature type="domain" description="YSIRK Gram-positive signal peptide" evidence="5">
    <location>
        <begin position="4"/>
        <end position="29"/>
    </location>
</feature>
<dbReference type="PATRIC" id="fig|911238.3.peg.1383"/>
<dbReference type="RefSeq" id="WP_002464297.1">
    <property type="nucleotide sequence ID" value="NZ_AEUN01000439.1"/>
</dbReference>
<feature type="domain" description="DUF1542" evidence="6">
    <location>
        <begin position="641"/>
        <end position="708"/>
    </location>
</feature>
<dbReference type="InterPro" id="IPR011439">
    <property type="entry name" value="DUF1542"/>
</dbReference>
<keyword evidence="1 4" id="KW-0732">Signal</keyword>
<evidence type="ECO:0000259" key="6">
    <source>
        <dbReference type="Pfam" id="PF07564"/>
    </source>
</evidence>
<dbReference type="InterPro" id="IPR026359">
    <property type="entry name" value="SasC/FmtB_aggreg_dom"/>
</dbReference>
<sequence>MNVEKNNKYSIRKYKVGILSTVIGSVLILANPNHSEAYAADQTVSNTASNMVQPTNQQLANQQTATQANTANNPNNKLTTTSTVNNNINQSSDLINSNHQKATDANNVNAKQADTTNKNNNNQPVNDAPKVSNDAMIANHNALIVPENTSTVDHHISLKEIQEQLRHSNDKTNVVAVTEATSNKPKKRTRRQAPGPAPAALANNAANTDPGTNNVGSINEVFTFDNNGINPSPDKLRPAVTVVSNLPGFTMINNGKVGVLSASLVRTSVFNQGDPKNDQASDNVIALGRVLATNTSDTGDFNGIEKIVSVHPNSEVVFQFNTMASADGNGATILVLKNAADDSEIARATVDGGSTLRLATIPANVTDLKIQLLPDASVHGNFRRVTKNQDGYKYFSLVDTIGVKSGSHAYIKNINYNNTIKTDSDLAIDATISNDGNFGASLDNGALVYKVKLPDDVTYVDNSLVTSTPIGNVANTDVNPFTVAYDRTANTVTFSSNGLTAKNGAPNTPMLLPLKEINLKFKVHINRINTPKTVNLESNITYKTYTELTMNNANPPYTTATTSSPLSIIMNKDALQTQYDFIPQQVNYTYASILEYNKLKVRANNILNEQNQNVPVDQRATQQQIDQLVDQMSHTLVSSVNANQQITQKAQQMVNLAENNNDLTDEEKTAIEEQIDNHKNQALNDIDNQTTDQGVTNATNAGIQLLNADVGVPIVKPAAKKAVSDKAAEQKQLNNNNSDATAEEIAAANQKIDTHVTEGDTAIDNATTNDQVAQAKDAAIANISTDVVEPIVKPAARNDINQLAATKRQQLLNIQAATKEEKDAAIANLDQEVTTILNNINQATTNNQVNQVKATGLQTIDGIQPVIAKKPDAKSAINQAAIAHKTVINQSNDSTIEEKQAALSLVDQAVTQAEQAIDQASTNAEVDQLQQTWTTDINNILPATKEKTDARNEVHDQAQQQIARIKANNDATDEEQDAAIQEVNNDETQAVTNINNATTNQDVQDAKNNGINDITQDEPQTTVKTDARAAVTTKANDKKQQLTQTPNATQEEIEVAQNQVDQQLQDALNKINNARKTNDVNTIKDNAIQNIDNDTVIVQKKPDAINQIDQKQQQQEQVINNNTVATEEEKQAALQQLTHLVTQIKNNINQATHNNEVDLATTEGLTQIAQVLPQEVVKPTAIQAINDKYTEKVANINQTPDATKEEKDEAINALNIDKQQAIDAINQATTNTQVEQAKTDGLTTLEGVAANVVKKKEARNTVNQQATSHDADIAQIPDTTVDEQQQAKDKVQTALNNALQQINQSQTNSDVDQATTAGVNTINAIIPQAEVKPAARNAISQANDSQTQVINNNVDATDNEKEAALQRLATAKTQALNSIDQANTNDQVNQLKANAINDINTIVPETRVKPAARERINQHANEKRNQINQDLEATSDERQVALQQLDNIVKQAMQDINNDKTNQQVNDTETQAFDNIAQITPAHNVRSEARNAVEQKFEQQKERILTTPNATDEEKNKALNDLTGLKQQILQQINQLPSTAEVNKAEQNGINNIATILPNVVVKQEAIDDIQNTANTQKQRNKQTPDATHDEINEANQIIDNTVNENKQRIKQVTTNEEVAQLKNKADDMIDKTKPKVRRRRAALDALDQGVEEQIATVDQTPDATDDEKQEAIDKINALRQQLGQQIAQDQTNQQIDHTESKGLEDIKNILPNVHVKKDGRQNINDKAHSQENDINQVSDATDEEKNAAINILHDTTANVLNDINQDHSTQDVQNHVELGNQAIDKIKPETKVKPEARESIKQTLDELLNDINHNQEATIEEKEAATKVLENIYQQQALTAIDNDHTNQQVAETVLKYKQLLLDNNVKPMKKPAISQEINNEVIRANTIIKNYNKVSDKTKNNVLQKIAQLKTAMDNDLRKAISNQEADDVLKRFNHQLHDLETVIATQEQSLIKIDIVANQTIAKFKAIATASQLAHIIQLIEAYKAEGFNMIDGNFDLALIKQQTNEAITKILSIKLPVEPVEEVIMPRKKVTPQTPKVIKKDTPQCSTKVLPKTGGQDFHLPFMEMSLVAGLALIARQLTKKQKGNN</sequence>
<feature type="domain" description="DUF1542" evidence="6">
    <location>
        <begin position="1793"/>
        <end position="1854"/>
    </location>
</feature>
<gene>
    <name evidence="7" type="ORF">SS7213T_07977</name>
</gene>
<feature type="domain" description="DUF1542" evidence="6">
    <location>
        <begin position="715"/>
        <end position="789"/>
    </location>
</feature>
<organism evidence="7 8">
    <name type="scientific">Staphylococcus simiae CCM 7213 = CCUG 51256</name>
    <dbReference type="NCBI Taxonomy" id="911238"/>
    <lineage>
        <taxon>Bacteria</taxon>
        <taxon>Bacillati</taxon>
        <taxon>Bacillota</taxon>
        <taxon>Bacilli</taxon>
        <taxon>Bacillales</taxon>
        <taxon>Staphylococcaceae</taxon>
        <taxon>Staphylococcus</taxon>
    </lineage>
</organism>
<feature type="domain" description="DUF1542" evidence="6">
    <location>
        <begin position="1331"/>
        <end position="1406"/>
    </location>
</feature>
<feature type="signal peptide" evidence="4">
    <location>
        <begin position="1"/>
        <end position="39"/>
    </location>
</feature>
<evidence type="ECO:0000313" key="8">
    <source>
        <dbReference type="Proteomes" id="UP000005413"/>
    </source>
</evidence>
<feature type="domain" description="DUF1542" evidence="6">
    <location>
        <begin position="947"/>
        <end position="1022"/>
    </location>
</feature>
<feature type="domain" description="DUF1542" evidence="6">
    <location>
        <begin position="1562"/>
        <end position="1637"/>
    </location>
</feature>
<feature type="domain" description="DUF1542" evidence="6">
    <location>
        <begin position="1716"/>
        <end position="1791"/>
    </location>
</feature>
<keyword evidence="8" id="KW-1185">Reference proteome</keyword>
<dbReference type="EMBL" id="AEUN01000439">
    <property type="protein sequence ID" value="EHJ07711.1"/>
    <property type="molecule type" value="Genomic_DNA"/>
</dbReference>
<dbReference type="InterPro" id="IPR005877">
    <property type="entry name" value="YSIRK_signal_dom"/>
</dbReference>
<reference evidence="7 8" key="1">
    <citation type="journal article" date="2012" name="BMC Genomics">
        <title>Comparative genomic analysis of the genus Staphylococcus including Staphylococcus aureus and its newly described sister species Staphylococcus simiae.</title>
        <authorList>
            <person name="Suzuki H."/>
            <person name="Lefebure T."/>
            <person name="Pavinski Bitar P."/>
            <person name="Stanhope M.J."/>
        </authorList>
    </citation>
    <scope>NUCLEOTIDE SEQUENCE [LARGE SCALE GENOMIC DNA]</scope>
    <source>
        <strain evidence="7 8">CCM 7213</strain>
    </source>
</reference>
<feature type="domain" description="DUF1542" evidence="6">
    <location>
        <begin position="869"/>
        <end position="944"/>
    </location>
</feature>
<dbReference type="OrthoDB" id="2413526at2"/>
<dbReference type="Pfam" id="PF07564">
    <property type="entry name" value="DUF1542"/>
    <property type="match status" value="16"/>
</dbReference>
<feature type="domain" description="DUF1542" evidence="6">
    <location>
        <begin position="1486"/>
        <end position="1560"/>
    </location>
</feature>
<dbReference type="Proteomes" id="UP000005413">
    <property type="component" value="Unassembled WGS sequence"/>
</dbReference>
<evidence type="ECO:0000256" key="1">
    <source>
        <dbReference type="ARBA" id="ARBA00022729"/>
    </source>
</evidence>
<feature type="domain" description="DUF1542" evidence="6">
    <location>
        <begin position="1408"/>
        <end position="1482"/>
    </location>
</feature>
<comment type="caution">
    <text evidence="7">The sequence shown here is derived from an EMBL/GenBank/DDBJ whole genome shotgun (WGS) entry which is preliminary data.</text>
</comment>
<evidence type="ECO:0000256" key="2">
    <source>
        <dbReference type="SAM" id="Coils"/>
    </source>
</evidence>
<feature type="domain" description="DUF1542" evidence="6">
    <location>
        <begin position="1177"/>
        <end position="1252"/>
    </location>
</feature>
<feature type="domain" description="DUF1542" evidence="6">
    <location>
        <begin position="1023"/>
        <end position="1098"/>
    </location>
</feature>
<name>G5JJE2_9STAP</name>
<feature type="domain" description="DUF1542" evidence="6">
    <location>
        <begin position="1100"/>
        <end position="1174"/>
    </location>
</feature>
<dbReference type="NCBIfam" id="TIGR01168">
    <property type="entry name" value="YSIRK_signal"/>
    <property type="match status" value="1"/>
</dbReference>
<proteinExistence type="predicted"/>
<feature type="coiled-coil region" evidence="2">
    <location>
        <begin position="646"/>
        <end position="681"/>
    </location>
</feature>
<feature type="chain" id="PRO_5003479359" evidence="4">
    <location>
        <begin position="40"/>
        <end position="2090"/>
    </location>
</feature>
<dbReference type="NCBIfam" id="TIGR04263">
    <property type="entry name" value="SasC_Mrp_aggreg"/>
    <property type="match status" value="1"/>
</dbReference>